<gene>
    <name evidence="2" type="ORF">BEWA_029270</name>
</gene>
<accession>L0AWV9</accession>
<organism evidence="2 3">
    <name type="scientific">Theileria equi strain WA</name>
    <dbReference type="NCBI Taxonomy" id="1537102"/>
    <lineage>
        <taxon>Eukaryota</taxon>
        <taxon>Sar</taxon>
        <taxon>Alveolata</taxon>
        <taxon>Apicomplexa</taxon>
        <taxon>Aconoidasida</taxon>
        <taxon>Piroplasmida</taxon>
        <taxon>Theileriidae</taxon>
        <taxon>Theileria</taxon>
    </lineage>
</organism>
<protein>
    <submittedName>
        <fullName evidence="2">Uncharacterized protein</fullName>
    </submittedName>
</protein>
<evidence type="ECO:0000256" key="1">
    <source>
        <dbReference type="SAM" id="MobiDB-lite"/>
    </source>
</evidence>
<name>L0AWV9_THEEQ</name>
<feature type="compositionally biased region" description="Polar residues" evidence="1">
    <location>
        <begin position="939"/>
        <end position="951"/>
    </location>
</feature>
<dbReference type="RefSeq" id="XP_004829743.1">
    <property type="nucleotide sequence ID" value="XM_004829686.1"/>
</dbReference>
<dbReference type="STRING" id="1537102.L0AWV9"/>
<evidence type="ECO:0000313" key="3">
    <source>
        <dbReference type="Proteomes" id="UP000031512"/>
    </source>
</evidence>
<dbReference type="AlphaFoldDB" id="L0AWV9"/>
<feature type="region of interest" description="Disordered" evidence="1">
    <location>
        <begin position="795"/>
        <end position="833"/>
    </location>
</feature>
<feature type="compositionally biased region" description="Low complexity" evidence="1">
    <location>
        <begin position="803"/>
        <end position="833"/>
    </location>
</feature>
<feature type="compositionally biased region" description="Pro residues" evidence="1">
    <location>
        <begin position="955"/>
        <end position="965"/>
    </location>
</feature>
<feature type="region of interest" description="Disordered" evidence="1">
    <location>
        <begin position="861"/>
        <end position="990"/>
    </location>
</feature>
<dbReference type="EMBL" id="CP001669">
    <property type="protein sequence ID" value="AFZ80077.1"/>
    <property type="molecule type" value="Genomic_DNA"/>
</dbReference>
<sequence>MSRDIDISKKCRGSCTDDPRISARTDLVGGTIDYGFCAHEKLSTWITGLNYANKPLRIEYEKGVSHTSFSTNYSMIWEATTYYRDYGNRATIQTPLLLGVKDYSGAEYKWYENLDKGNTIWRKIGNTNEFPTIDPGQGGNEFKDKLDQLACRLQGIVEINLSKDKDEEYCHNHDNDEEVYTKKVKVTLNPDIFDFPKYVTFDHIPNPQIYGTTELTIGGFNIGGTPQNVSGLHFPVKATKITIFMPACDHKPFLFHIKSENSSYNDRWFKNTGGNVWIEYNVLTGNTPDRANERVKRDFETLTGSLSVNQCKAPSEVKLDITKIPSPGKNETLYFDGNTPILVKKENPNNIPKVFLKYSHRPVTGSSNTFVVSNKLKDGQIGSMNTIHNVKGFFVYFWTENDNLPILVGIKKSSWQDGSDQPKYYSKGNSGYSHIWTPTWVSGMSELQALDDQNCSRNYAIPFEITDPTDPSQFLSNKNESACIKTTRRITESKSQPSVPGYTVQEYIINRGGTRISRVTHNGKDTTGVTLAKNDTVSKVRVYSHKPTSIPLMVEFINNGGSGSKWFYSKDKEGLTWGTLSGISNGFYKGNYPTDELTRQLDGIRCVRDNEVTLDLSYAVSSTQAPYCCNSHNTGSGYNVTVTLQSTTIIGSKALDYYKHSLTANTKLAAIKYYPHGTSDTRKYIRPSELTLPTTEQTTIYVFYCPKDPVLIYISSPGEISATGWYKKSTSAGDDSKWIKVLIGLKDPNNIKGCSPEFDLLSEVLRGLNCTDIGTCNQSKAHTKVDVSFDISSMQHSKGDVGSKGPAGSSAPPGDPGEGTQDTSTGSRSDSGLLGSLVGDMGVLLGKAGETVINLLTTPLKTNDFISPSPKTQTAAGDQSSDGAAHTDVNSPSGRETGDRVQADGTAIQDGLGPPAPGAASSEPKDDTEDNQPGGGVSYSGTAGSPTTCGGSNDPAPPPPPPQPVSPTSKVTAEDEAPTPPESGKTERSTGGLLELPIATSLWSTFGVSSGPLAGAGGLTGLGWWAFKRSKGDPWVRQVYLMDQ</sequence>
<evidence type="ECO:0000313" key="2">
    <source>
        <dbReference type="EMBL" id="AFZ80077.1"/>
    </source>
</evidence>
<dbReference type="Proteomes" id="UP000031512">
    <property type="component" value="Chromosome 1"/>
</dbReference>
<dbReference type="GeneID" id="15806940"/>
<feature type="compositionally biased region" description="Polar residues" evidence="1">
    <location>
        <begin position="861"/>
        <end position="894"/>
    </location>
</feature>
<dbReference type="KEGG" id="beq:BEWA_029270"/>
<reference evidence="2 3" key="1">
    <citation type="journal article" date="2012" name="BMC Genomics">
        <title>Comparative genomic analysis and phylogenetic position of Theileria equi.</title>
        <authorList>
            <person name="Kappmeyer L.S."/>
            <person name="Thiagarajan M."/>
            <person name="Herndon D.R."/>
            <person name="Ramsay J.D."/>
            <person name="Caler E."/>
            <person name="Djikeng A."/>
            <person name="Gillespie J.J."/>
            <person name="Lau A.O."/>
            <person name="Roalson E.H."/>
            <person name="Silva J.C."/>
            <person name="Silva M.G."/>
            <person name="Suarez C.E."/>
            <person name="Ueti M.W."/>
            <person name="Nene V.M."/>
            <person name="Mealey R.H."/>
            <person name="Knowles D.P."/>
            <person name="Brayton K.A."/>
        </authorList>
    </citation>
    <scope>NUCLEOTIDE SEQUENCE [LARGE SCALE GENOMIC DNA]</scope>
    <source>
        <strain evidence="2 3">WA</strain>
    </source>
</reference>
<keyword evidence="3" id="KW-1185">Reference proteome</keyword>
<proteinExistence type="predicted"/>
<dbReference type="VEuPathDB" id="PiroplasmaDB:BEWA_029270"/>